<dbReference type="RefSeq" id="WP_131484051.1">
    <property type="nucleotide sequence ID" value="NZ_SJDL01000056.1"/>
</dbReference>
<comment type="caution">
    <text evidence="1">The sequence shown here is derived from an EMBL/GenBank/DDBJ whole genome shotgun (WGS) entry which is preliminary data.</text>
</comment>
<gene>
    <name evidence="1" type="ORF">EZI54_22115</name>
</gene>
<dbReference type="EMBL" id="SJDL01000056">
    <property type="protein sequence ID" value="TBW47852.1"/>
    <property type="molecule type" value="Genomic_DNA"/>
</dbReference>
<evidence type="ECO:0000313" key="1">
    <source>
        <dbReference type="EMBL" id="TBW47852.1"/>
    </source>
</evidence>
<keyword evidence="2" id="KW-1185">Reference proteome</keyword>
<dbReference type="Proteomes" id="UP000313645">
    <property type="component" value="Unassembled WGS sequence"/>
</dbReference>
<accession>A0ABY1ZEC1</accession>
<sequence length="147" mass="16981">MLWILLTGTAVTALFMGLAWQRASHISEQFKRLEATLARVENAVRKREFERIEADNRRLMLQDSVDGGTAAIAVLHRMLSDTTFQAIDRLSGDDRIRENSLRAREIHDDVSTRVYRSIRVANRQIHSLADVIIRLNRRRQKNNGDKD</sequence>
<proteinExistence type="predicted"/>
<reference evidence="1 2" key="1">
    <citation type="submission" date="2019-02" db="EMBL/GenBank/DDBJ databases">
        <title>Marinobacter halodurans sp. nov., a marine bacterium isolated from sea tidal flat.</title>
        <authorList>
            <person name="Yoo Y."/>
            <person name="Lee D.W."/>
            <person name="Kim B.S."/>
            <person name="Kim J.-J."/>
        </authorList>
    </citation>
    <scope>NUCLEOTIDE SEQUENCE [LARGE SCALE GENOMIC DNA]</scope>
    <source>
        <strain evidence="1 2">YJ-S3-2</strain>
    </source>
</reference>
<organism evidence="1 2">
    <name type="scientific">Marinobacter halodurans</name>
    <dbReference type="NCBI Taxonomy" id="2528979"/>
    <lineage>
        <taxon>Bacteria</taxon>
        <taxon>Pseudomonadati</taxon>
        <taxon>Pseudomonadota</taxon>
        <taxon>Gammaproteobacteria</taxon>
        <taxon>Pseudomonadales</taxon>
        <taxon>Marinobacteraceae</taxon>
        <taxon>Marinobacter</taxon>
    </lineage>
</organism>
<evidence type="ECO:0000313" key="2">
    <source>
        <dbReference type="Proteomes" id="UP000313645"/>
    </source>
</evidence>
<name>A0ABY1ZEC1_9GAMM</name>
<protein>
    <submittedName>
        <fullName evidence="1">Uncharacterized protein</fullName>
    </submittedName>
</protein>